<dbReference type="GeneID" id="7845235"/>
<dbReference type="RefSeq" id="XP_001012529.1">
    <property type="nucleotide sequence ID" value="XM_001012529.1"/>
</dbReference>
<dbReference type="AlphaFoldDB" id="Q235S2"/>
<organism evidence="1 2">
    <name type="scientific">Tetrahymena thermophila (strain SB210)</name>
    <dbReference type="NCBI Taxonomy" id="312017"/>
    <lineage>
        <taxon>Eukaryota</taxon>
        <taxon>Sar</taxon>
        <taxon>Alveolata</taxon>
        <taxon>Ciliophora</taxon>
        <taxon>Intramacronucleata</taxon>
        <taxon>Oligohymenophorea</taxon>
        <taxon>Hymenostomatida</taxon>
        <taxon>Tetrahymenina</taxon>
        <taxon>Tetrahymenidae</taxon>
        <taxon>Tetrahymena</taxon>
    </lineage>
</organism>
<proteinExistence type="predicted"/>
<evidence type="ECO:0000313" key="1">
    <source>
        <dbReference type="EMBL" id="EAR92284.1"/>
    </source>
</evidence>
<dbReference type="Proteomes" id="UP000009168">
    <property type="component" value="Unassembled WGS sequence"/>
</dbReference>
<dbReference type="KEGG" id="tet:TTHERM_01137150"/>
<sequence>MHIKKMIIQLTHQLIDDENSNDNIENLRNFQLDLDYSTDFDQRETSSDRLIFFRYLTRKGQFISKSKQQI</sequence>
<evidence type="ECO:0000313" key="2">
    <source>
        <dbReference type="Proteomes" id="UP000009168"/>
    </source>
</evidence>
<gene>
    <name evidence="1" type="ORF">TTHERM_01137150</name>
</gene>
<keyword evidence="2" id="KW-1185">Reference proteome</keyword>
<dbReference type="HOGENOM" id="CLU_2763496_0_0_1"/>
<protein>
    <submittedName>
        <fullName evidence="1">Uncharacterized protein</fullName>
    </submittedName>
</protein>
<dbReference type="EMBL" id="GG662756">
    <property type="protein sequence ID" value="EAR92284.1"/>
    <property type="molecule type" value="Genomic_DNA"/>
</dbReference>
<accession>Q235S2</accession>
<dbReference type="InParanoid" id="Q235S2"/>
<name>Q235S2_TETTS</name>
<reference evidence="2" key="1">
    <citation type="journal article" date="2006" name="PLoS Biol.">
        <title>Macronuclear genome sequence of the ciliate Tetrahymena thermophila, a model eukaryote.</title>
        <authorList>
            <person name="Eisen J.A."/>
            <person name="Coyne R.S."/>
            <person name="Wu M."/>
            <person name="Wu D."/>
            <person name="Thiagarajan M."/>
            <person name="Wortman J.R."/>
            <person name="Badger J.H."/>
            <person name="Ren Q."/>
            <person name="Amedeo P."/>
            <person name="Jones K.M."/>
            <person name="Tallon L.J."/>
            <person name="Delcher A.L."/>
            <person name="Salzberg S.L."/>
            <person name="Silva J.C."/>
            <person name="Haas B.J."/>
            <person name="Majoros W.H."/>
            <person name="Farzad M."/>
            <person name="Carlton J.M."/>
            <person name="Smith R.K. Jr."/>
            <person name="Garg J."/>
            <person name="Pearlman R.E."/>
            <person name="Karrer K.M."/>
            <person name="Sun L."/>
            <person name="Manning G."/>
            <person name="Elde N.C."/>
            <person name="Turkewitz A.P."/>
            <person name="Asai D.J."/>
            <person name="Wilkes D.E."/>
            <person name="Wang Y."/>
            <person name="Cai H."/>
            <person name="Collins K."/>
            <person name="Stewart B.A."/>
            <person name="Lee S.R."/>
            <person name="Wilamowska K."/>
            <person name="Weinberg Z."/>
            <person name="Ruzzo W.L."/>
            <person name="Wloga D."/>
            <person name="Gaertig J."/>
            <person name="Frankel J."/>
            <person name="Tsao C.-C."/>
            <person name="Gorovsky M.A."/>
            <person name="Keeling P.J."/>
            <person name="Waller R.F."/>
            <person name="Patron N.J."/>
            <person name="Cherry J.M."/>
            <person name="Stover N.A."/>
            <person name="Krieger C.J."/>
            <person name="del Toro C."/>
            <person name="Ryder H.F."/>
            <person name="Williamson S.C."/>
            <person name="Barbeau R.A."/>
            <person name="Hamilton E.P."/>
            <person name="Orias E."/>
        </authorList>
    </citation>
    <scope>NUCLEOTIDE SEQUENCE [LARGE SCALE GENOMIC DNA]</scope>
    <source>
        <strain evidence="2">SB210</strain>
    </source>
</reference>